<feature type="domain" description="Platelet-derived growth factor (PDGF) family profile" evidence="13">
    <location>
        <begin position="73"/>
        <end position="176"/>
    </location>
</feature>
<evidence type="ECO:0000256" key="9">
    <source>
        <dbReference type="ARBA" id="ARBA00046967"/>
    </source>
</evidence>
<evidence type="ECO:0000256" key="6">
    <source>
        <dbReference type="ARBA" id="ARBA00032481"/>
    </source>
</evidence>
<dbReference type="GO" id="GO:0051897">
    <property type="term" value="P:positive regulation of phosphatidylinositol 3-kinase/protein kinase B signal transduction"/>
    <property type="evidence" value="ECO:0007669"/>
    <property type="project" value="TreeGrafter"/>
</dbReference>
<evidence type="ECO:0000313" key="14">
    <source>
        <dbReference type="EMBL" id="KAI1886689.1"/>
    </source>
</evidence>
<dbReference type="GO" id="GO:0030335">
    <property type="term" value="P:positive regulation of cell migration"/>
    <property type="evidence" value="ECO:0007669"/>
    <property type="project" value="TreeGrafter"/>
</dbReference>
<dbReference type="Pfam" id="PF04692">
    <property type="entry name" value="PDGF_N"/>
    <property type="match status" value="1"/>
</dbReference>
<feature type="signal peptide" evidence="12">
    <location>
        <begin position="1"/>
        <end position="20"/>
    </location>
</feature>
<dbReference type="PANTHER" id="PTHR11633:SF2">
    <property type="entry name" value="PLATELET-DERIVED GROWTH FACTOR SUBUNIT B"/>
    <property type="match status" value="1"/>
</dbReference>
<keyword evidence="4" id="KW-0497">Mitogen</keyword>
<dbReference type="InterPro" id="IPR029034">
    <property type="entry name" value="Cystine-knot_cytokine"/>
</dbReference>
<dbReference type="InterPro" id="IPR006782">
    <property type="entry name" value="PDGF_N"/>
</dbReference>
<organism evidence="14 15">
    <name type="scientific">Albula goreensis</name>
    <dbReference type="NCBI Taxonomy" id="1534307"/>
    <lineage>
        <taxon>Eukaryota</taxon>
        <taxon>Metazoa</taxon>
        <taxon>Chordata</taxon>
        <taxon>Craniata</taxon>
        <taxon>Vertebrata</taxon>
        <taxon>Euteleostomi</taxon>
        <taxon>Actinopterygii</taxon>
        <taxon>Neopterygii</taxon>
        <taxon>Teleostei</taxon>
        <taxon>Albuliformes</taxon>
        <taxon>Albulidae</taxon>
        <taxon>Albula</taxon>
    </lineage>
</organism>
<dbReference type="GO" id="GO:0008083">
    <property type="term" value="F:growth factor activity"/>
    <property type="evidence" value="ECO:0007669"/>
    <property type="project" value="UniProtKB-KW"/>
</dbReference>
<dbReference type="GO" id="GO:0008284">
    <property type="term" value="P:positive regulation of cell population proliferation"/>
    <property type="evidence" value="ECO:0007669"/>
    <property type="project" value="TreeGrafter"/>
</dbReference>
<feature type="compositionally biased region" description="Basic and acidic residues" evidence="11">
    <location>
        <begin position="322"/>
        <end position="336"/>
    </location>
</feature>
<evidence type="ECO:0000256" key="2">
    <source>
        <dbReference type="ARBA" id="ARBA00018117"/>
    </source>
</evidence>
<dbReference type="InterPro" id="IPR023581">
    <property type="entry name" value="PD_growth_factor_CS"/>
</dbReference>
<dbReference type="FunFam" id="2.10.90.10:FF:000041">
    <property type="entry name" value="Platelet-derived growth factor beta polypeptide b"/>
    <property type="match status" value="1"/>
</dbReference>
<evidence type="ECO:0000256" key="12">
    <source>
        <dbReference type="SAM" id="SignalP"/>
    </source>
</evidence>
<dbReference type="GO" id="GO:0016020">
    <property type="term" value="C:membrane"/>
    <property type="evidence" value="ECO:0007669"/>
    <property type="project" value="InterPro"/>
</dbReference>
<dbReference type="EMBL" id="JAERUA010000019">
    <property type="protein sequence ID" value="KAI1886689.1"/>
    <property type="molecule type" value="Genomic_DNA"/>
</dbReference>
<evidence type="ECO:0000313" key="15">
    <source>
        <dbReference type="Proteomes" id="UP000829720"/>
    </source>
</evidence>
<dbReference type="PROSITE" id="PS50278">
    <property type="entry name" value="PDGF_2"/>
    <property type="match status" value="1"/>
</dbReference>
<dbReference type="InterPro" id="IPR000072">
    <property type="entry name" value="PDGF/VEGF_dom"/>
</dbReference>
<feature type="compositionally biased region" description="Basic and acidic residues" evidence="11">
    <location>
        <begin position="272"/>
        <end position="296"/>
    </location>
</feature>
<keyword evidence="3 10" id="KW-0339">Growth factor</keyword>
<dbReference type="GO" id="GO:0005161">
    <property type="term" value="F:platelet-derived growth factor receptor binding"/>
    <property type="evidence" value="ECO:0007669"/>
    <property type="project" value="TreeGrafter"/>
</dbReference>
<dbReference type="SUPFAM" id="SSF57501">
    <property type="entry name" value="Cystine-knot cytokines"/>
    <property type="match status" value="1"/>
</dbReference>
<evidence type="ECO:0000256" key="3">
    <source>
        <dbReference type="ARBA" id="ARBA00023030"/>
    </source>
</evidence>
<evidence type="ECO:0000256" key="7">
    <source>
        <dbReference type="ARBA" id="ARBA00032702"/>
    </source>
</evidence>
<dbReference type="OrthoDB" id="8878063at2759"/>
<proteinExistence type="inferred from homology"/>
<evidence type="ECO:0000256" key="8">
    <source>
        <dbReference type="ARBA" id="ARBA00046258"/>
    </source>
</evidence>
<dbReference type="AlphaFoldDB" id="A0A8T3CNG2"/>
<name>A0A8T3CNG2_9TELE</name>
<keyword evidence="12" id="KW-0732">Signal</keyword>
<gene>
    <name evidence="14" type="ORF">AGOR_G00198380</name>
</gene>
<dbReference type="GO" id="GO:0070374">
    <property type="term" value="P:positive regulation of ERK1 and ERK2 cascade"/>
    <property type="evidence" value="ECO:0007669"/>
    <property type="project" value="TreeGrafter"/>
</dbReference>
<feature type="compositionally biased region" description="Basic and acidic residues" evidence="11">
    <location>
        <begin position="203"/>
        <end position="214"/>
    </location>
</feature>
<dbReference type="Proteomes" id="UP000829720">
    <property type="component" value="Unassembled WGS sequence"/>
</dbReference>
<dbReference type="PANTHER" id="PTHR11633">
    <property type="entry name" value="PLATELET-DERIVED GROWTH FACTOR"/>
    <property type="match status" value="1"/>
</dbReference>
<accession>A0A8T3CNG2</accession>
<dbReference type="CDD" id="cd00135">
    <property type="entry name" value="PDGF"/>
    <property type="match status" value="1"/>
</dbReference>
<comment type="function">
    <text evidence="8">Growth factor that plays an essential role in the regulation of embryonic development, cell proliferation, cell migration, survival and chemotaxis. Potent mitogen for cells of mesenchymal origin. Required for normal proliferation and recruitment of pericytes and vascular smooth muscle cells in the central nervous system, skin, lung, heart and placenta. Required for normal blood vessel development, and for normal development of kidney glomeruli. Plays an important role in wound healing. Signaling is modulated by the formation of heterodimers with PDGFA.</text>
</comment>
<feature type="chain" id="PRO_5035916507" description="Platelet-derived growth factor subunit B" evidence="12">
    <location>
        <begin position="21"/>
        <end position="411"/>
    </location>
</feature>
<dbReference type="GO" id="GO:0005615">
    <property type="term" value="C:extracellular space"/>
    <property type="evidence" value="ECO:0007669"/>
    <property type="project" value="TreeGrafter"/>
</dbReference>
<evidence type="ECO:0000259" key="13">
    <source>
        <dbReference type="PROSITE" id="PS50278"/>
    </source>
</evidence>
<dbReference type="Gene3D" id="2.10.90.10">
    <property type="entry name" value="Cystine-knot cytokines"/>
    <property type="match status" value="1"/>
</dbReference>
<protein>
    <recommendedName>
        <fullName evidence="2">Platelet-derived growth factor subunit B</fullName>
    </recommendedName>
    <alternativeName>
        <fullName evidence="5">PDGF-2</fullName>
    </alternativeName>
    <alternativeName>
        <fullName evidence="6">Platelet-derived growth factor B chain</fullName>
    </alternativeName>
    <alternativeName>
        <fullName evidence="7">Platelet-derived growth factor beta polypeptide</fullName>
    </alternativeName>
</protein>
<feature type="region of interest" description="Disordered" evidence="11">
    <location>
        <begin position="184"/>
        <end position="225"/>
    </location>
</feature>
<comment type="caution">
    <text evidence="14">The sequence shown here is derived from an EMBL/GenBank/DDBJ whole genome shotgun (WGS) entry which is preliminary data.</text>
</comment>
<reference evidence="14" key="1">
    <citation type="submission" date="2021-01" db="EMBL/GenBank/DDBJ databases">
        <authorList>
            <person name="Zahm M."/>
            <person name="Roques C."/>
            <person name="Cabau C."/>
            <person name="Klopp C."/>
            <person name="Donnadieu C."/>
            <person name="Jouanno E."/>
            <person name="Lampietro C."/>
            <person name="Louis A."/>
            <person name="Herpin A."/>
            <person name="Echchiki A."/>
            <person name="Berthelot C."/>
            <person name="Parey E."/>
            <person name="Roest-Crollius H."/>
            <person name="Braasch I."/>
            <person name="Postlethwait J."/>
            <person name="Bobe J."/>
            <person name="Montfort J."/>
            <person name="Bouchez O."/>
            <person name="Begum T."/>
            <person name="Mejri S."/>
            <person name="Adams A."/>
            <person name="Chen W.-J."/>
            <person name="Guiguen Y."/>
        </authorList>
    </citation>
    <scope>NUCLEOTIDE SEQUENCE</scope>
    <source>
        <tissue evidence="14">Blood</tissue>
    </source>
</reference>
<evidence type="ECO:0000256" key="4">
    <source>
        <dbReference type="ARBA" id="ARBA00023246"/>
    </source>
</evidence>
<feature type="compositionally biased region" description="Polar residues" evidence="11">
    <location>
        <begin position="240"/>
        <end position="253"/>
    </location>
</feature>
<evidence type="ECO:0000256" key="10">
    <source>
        <dbReference type="RuleBase" id="RU003818"/>
    </source>
</evidence>
<evidence type="ECO:0000256" key="5">
    <source>
        <dbReference type="ARBA" id="ARBA00031888"/>
    </source>
</evidence>
<dbReference type="PROSITE" id="PS00249">
    <property type="entry name" value="PDGF_1"/>
    <property type="match status" value="1"/>
</dbReference>
<dbReference type="Pfam" id="PF00341">
    <property type="entry name" value="PDGF"/>
    <property type="match status" value="1"/>
</dbReference>
<dbReference type="GO" id="GO:0051781">
    <property type="term" value="P:positive regulation of cell division"/>
    <property type="evidence" value="ECO:0007669"/>
    <property type="project" value="UniProtKB-KW"/>
</dbReference>
<keyword evidence="15" id="KW-1185">Reference proteome</keyword>
<evidence type="ECO:0000256" key="11">
    <source>
        <dbReference type="SAM" id="MobiDB-lite"/>
    </source>
</evidence>
<comment type="similarity">
    <text evidence="1 10">Belongs to the PDGF/VEGF growth factor family.</text>
</comment>
<sequence>MSSWVLLLAALAACVRFVSTEGDPLPPALVELVRNSPISSIQDLQLLLAPDSVDEDADSQTAKYHQNNGTSKRVRRSIAAEQAQQAQCKVRTEVLEVTRDMLDRRNANFLLWPPCVEVQRCSGCCNSRAVQCVPTVTDTRYLQVMKIQYINKRAHYEKAIISVQDHVECRCQISAAPRIMAIKPQNTPQPHRLVPKTPTVKTPSKEELHRHDVLKQNQNPRPDDKESLWHAKRVHPHSPAVQNQMPSHSPSTERQVHTERTPLRGTQTRGDSIPHEEDRKWEEHKAHLGEQERKLPDPSGVGSTKRPLTEEQPPHTHRHRHQEAGPRHSMEHDISAHRTASTCDDSSHHNAGAPHPAKPPASHLTPEKAAQKQEEDEQGSNEGSADVKGENTQVRHRQANKWILSSLYIQK</sequence>
<feature type="region of interest" description="Disordered" evidence="11">
    <location>
        <begin position="237"/>
        <end position="398"/>
    </location>
</feature>
<comment type="subunit">
    <text evidence="9">Antiparallel homodimer; disulfide-linked. Antiparallel heterodimer with PDGFA; disulfide-linked. The PDGFB homodimer interacts with PDGFRA and PDGFRB homodimers, and with heterodimers formed by PDGFRA and PDGFRB. The heterodimer composed of PDGFA and PDGFB interacts with PDGFRB homodimers, and with heterodimers formed by PDGFRA and PDGFRB. Interacts with XLKD1. Interacts with LRP1. Interacts with SORL1 (via the N-terminal ectodomain). Interacts with CD82; this interaction inhibits PDGFB-mediated signaling pathway.</text>
</comment>
<dbReference type="SMART" id="SM00141">
    <property type="entry name" value="PDGF"/>
    <property type="match status" value="1"/>
</dbReference>
<dbReference type="GO" id="GO:0048008">
    <property type="term" value="P:platelet-derived growth factor receptor signaling pathway"/>
    <property type="evidence" value="ECO:0007669"/>
    <property type="project" value="TreeGrafter"/>
</dbReference>
<evidence type="ECO:0000256" key="1">
    <source>
        <dbReference type="ARBA" id="ARBA00006686"/>
    </source>
</evidence>